<dbReference type="GO" id="GO:0005886">
    <property type="term" value="C:plasma membrane"/>
    <property type="evidence" value="ECO:0007669"/>
    <property type="project" value="UniProtKB-SubCell"/>
</dbReference>
<evidence type="ECO:0000256" key="3">
    <source>
        <dbReference type="ARBA" id="ARBA00022475"/>
    </source>
</evidence>
<evidence type="ECO:0000256" key="5">
    <source>
        <dbReference type="ARBA" id="ARBA00022989"/>
    </source>
</evidence>
<dbReference type="Pfam" id="PF02417">
    <property type="entry name" value="Chromate_transp"/>
    <property type="match status" value="1"/>
</dbReference>
<dbReference type="PANTHER" id="PTHR43663">
    <property type="entry name" value="CHROMATE TRANSPORT PROTEIN-RELATED"/>
    <property type="match status" value="1"/>
</dbReference>
<name>A0A645FNL0_9ZZZZ</name>
<keyword evidence="3" id="KW-1003">Cell membrane</keyword>
<comment type="caution">
    <text evidence="8">The sequence shown here is derived from an EMBL/GenBank/DDBJ whole genome shotgun (WGS) entry which is preliminary data.</text>
</comment>
<comment type="subcellular location">
    <subcellularLocation>
        <location evidence="1">Cell membrane</location>
        <topology evidence="1">Multi-pass membrane protein</topology>
    </subcellularLocation>
</comment>
<evidence type="ECO:0000256" key="6">
    <source>
        <dbReference type="ARBA" id="ARBA00023136"/>
    </source>
</evidence>
<feature type="transmembrane region" description="Helical" evidence="7">
    <location>
        <begin position="118"/>
        <end position="140"/>
    </location>
</feature>
<reference evidence="8" key="1">
    <citation type="submission" date="2019-08" db="EMBL/GenBank/DDBJ databases">
        <authorList>
            <person name="Kucharzyk K."/>
            <person name="Murdoch R.W."/>
            <person name="Higgins S."/>
            <person name="Loffler F."/>
        </authorList>
    </citation>
    <scope>NUCLEOTIDE SEQUENCE</scope>
</reference>
<organism evidence="8">
    <name type="scientific">bioreactor metagenome</name>
    <dbReference type="NCBI Taxonomy" id="1076179"/>
    <lineage>
        <taxon>unclassified sequences</taxon>
        <taxon>metagenomes</taxon>
        <taxon>ecological metagenomes</taxon>
    </lineage>
</organism>
<sequence>MTYLLLFLEFLQTGLFSVGGGYATLPFLQKIMERYPDWFGSLQLADIAAIAETTPGPVGVNAATFAGYSAAGVPGALISTFALVLPSFIIVSLIARALEKYRGNKLVGDLFSGLRPAVTGLIAAAAWSVIHAALMTGAIADGIWQAIDWKNVVLFFVFFGLMMLKKLKNVHPVFFFLAGGAAGALMGLL</sequence>
<evidence type="ECO:0000256" key="4">
    <source>
        <dbReference type="ARBA" id="ARBA00022692"/>
    </source>
</evidence>
<dbReference type="PANTHER" id="PTHR43663:SF1">
    <property type="entry name" value="CHROMATE TRANSPORTER"/>
    <property type="match status" value="1"/>
</dbReference>
<evidence type="ECO:0000256" key="2">
    <source>
        <dbReference type="ARBA" id="ARBA00005262"/>
    </source>
</evidence>
<accession>A0A645FNL0</accession>
<evidence type="ECO:0000313" key="8">
    <source>
        <dbReference type="EMBL" id="MPN16001.1"/>
    </source>
</evidence>
<feature type="transmembrane region" description="Helical" evidence="7">
    <location>
        <begin position="171"/>
        <end position="188"/>
    </location>
</feature>
<feature type="transmembrane region" description="Helical" evidence="7">
    <location>
        <begin position="76"/>
        <end position="98"/>
    </location>
</feature>
<comment type="similarity">
    <text evidence="2">Belongs to the chromate ion transporter (CHR) (TC 2.A.51) family.</text>
</comment>
<evidence type="ECO:0008006" key="9">
    <source>
        <dbReference type="Google" id="ProtNLM"/>
    </source>
</evidence>
<dbReference type="InterPro" id="IPR052518">
    <property type="entry name" value="CHR_Transporter"/>
</dbReference>
<keyword evidence="5 7" id="KW-1133">Transmembrane helix</keyword>
<keyword evidence="6 7" id="KW-0472">Membrane</keyword>
<dbReference type="EMBL" id="VSSQ01062889">
    <property type="protein sequence ID" value="MPN16001.1"/>
    <property type="molecule type" value="Genomic_DNA"/>
</dbReference>
<gene>
    <name evidence="8" type="ORF">SDC9_163338</name>
</gene>
<proteinExistence type="inferred from homology"/>
<evidence type="ECO:0000256" key="7">
    <source>
        <dbReference type="SAM" id="Phobius"/>
    </source>
</evidence>
<dbReference type="GO" id="GO:0015109">
    <property type="term" value="F:chromate transmembrane transporter activity"/>
    <property type="evidence" value="ECO:0007669"/>
    <property type="project" value="InterPro"/>
</dbReference>
<feature type="transmembrane region" description="Helical" evidence="7">
    <location>
        <begin position="146"/>
        <end position="164"/>
    </location>
</feature>
<dbReference type="AlphaFoldDB" id="A0A645FNL0"/>
<evidence type="ECO:0000256" key="1">
    <source>
        <dbReference type="ARBA" id="ARBA00004651"/>
    </source>
</evidence>
<keyword evidence="4 7" id="KW-0812">Transmembrane</keyword>
<dbReference type="InterPro" id="IPR003370">
    <property type="entry name" value="Chromate_transpt"/>
</dbReference>
<protein>
    <recommendedName>
        <fullName evidence="9">Chromate transport protein</fullName>
    </recommendedName>
</protein>